<dbReference type="InterPro" id="IPR027396">
    <property type="entry name" value="DsrEFH-like"/>
</dbReference>
<reference evidence="1 2" key="1">
    <citation type="journal article" date="2012" name="J. Bacteriol.">
        <title>Genome sequence of proteorhodopsin-containing sea ice bacterium Glaciecola punicea ACAM 611T.</title>
        <authorList>
            <person name="Qin Q.-L."/>
            <person name="Xie B.-B."/>
            <person name="Shu Y.-L."/>
            <person name="Rong J.-C."/>
            <person name="Zhao D.-L."/>
            <person name="Zhang X.-Y."/>
            <person name="Chen X.-L."/>
            <person name="Zhou B.-C."/>
            <person name="Zhanga Y.-Z."/>
        </authorList>
    </citation>
    <scope>NUCLEOTIDE SEQUENCE [LARGE SCALE GENOMIC DNA]</scope>
    <source>
        <strain evidence="1 2">ACAM 611</strain>
    </source>
</reference>
<dbReference type="SUPFAM" id="SSF75169">
    <property type="entry name" value="DsrEFH-like"/>
    <property type="match status" value="1"/>
</dbReference>
<protein>
    <submittedName>
        <fullName evidence="1">Uncharacterized protein</fullName>
    </submittedName>
</protein>
<proteinExistence type="predicted"/>
<organism evidence="1 2">
    <name type="scientific">Glaciecola punicea ACAM 611</name>
    <dbReference type="NCBI Taxonomy" id="1121923"/>
    <lineage>
        <taxon>Bacteria</taxon>
        <taxon>Pseudomonadati</taxon>
        <taxon>Pseudomonadota</taxon>
        <taxon>Gammaproteobacteria</taxon>
        <taxon>Alteromonadales</taxon>
        <taxon>Alteromonadaceae</taxon>
        <taxon>Glaciecola</taxon>
    </lineage>
</organism>
<dbReference type="Gene3D" id="3.40.1260.10">
    <property type="entry name" value="DsrEFH-like"/>
    <property type="match status" value="1"/>
</dbReference>
<reference evidence="1 2" key="2">
    <citation type="journal article" date="2017" name="Antonie Van Leeuwenhoek">
        <title>Rhizobium rhizosphaerae sp. nov., a novel species isolated from rice rhizosphere.</title>
        <authorList>
            <person name="Zhao J.J."/>
            <person name="Zhang J."/>
            <person name="Zhang R.J."/>
            <person name="Zhang C.W."/>
            <person name="Yin H.Q."/>
            <person name="Zhang X.X."/>
        </authorList>
    </citation>
    <scope>NUCLEOTIDE SEQUENCE [LARGE SCALE GENOMIC DNA]</scope>
    <source>
        <strain evidence="1 2">ACAM 611</strain>
    </source>
</reference>
<name>H5T9R0_9ALTE</name>
<keyword evidence="2" id="KW-1185">Reference proteome</keyword>
<dbReference type="AlphaFoldDB" id="H5T9R0"/>
<sequence length="61" mass="6906">MQNGVYAALSLIADYPKCTFYAVKNDYFASGLPRLENLILVSDMQWVDLCAQQHPVITIQQ</sequence>
<gene>
    <name evidence="1" type="ORF">GPUN_0906</name>
</gene>
<dbReference type="Proteomes" id="UP000053586">
    <property type="component" value="Unassembled WGS sequence"/>
</dbReference>
<comment type="caution">
    <text evidence="1">The sequence shown here is derived from an EMBL/GenBank/DDBJ whole genome shotgun (WGS) entry which is preliminary data.</text>
</comment>
<evidence type="ECO:0000313" key="2">
    <source>
        <dbReference type="Proteomes" id="UP000053586"/>
    </source>
</evidence>
<dbReference type="STRING" id="56804.BAE46_01110"/>
<dbReference type="EMBL" id="BAET01000007">
    <property type="protein sequence ID" value="GAB55037.1"/>
    <property type="molecule type" value="Genomic_DNA"/>
</dbReference>
<accession>H5T9R0</accession>
<evidence type="ECO:0000313" key="1">
    <source>
        <dbReference type="EMBL" id="GAB55037.1"/>
    </source>
</evidence>